<dbReference type="Proteomes" id="UP001187531">
    <property type="component" value="Unassembled WGS sequence"/>
</dbReference>
<evidence type="ECO:0000259" key="5">
    <source>
        <dbReference type="Pfam" id="PF16077"/>
    </source>
</evidence>
<dbReference type="PANTHER" id="PTHR23199">
    <property type="entry name" value="NEUROTROPHIN 1-RELATED"/>
    <property type="match status" value="1"/>
</dbReference>
<keyword evidence="3" id="KW-0325">Glycoprotein</keyword>
<dbReference type="AlphaFoldDB" id="A0AA88LGW9"/>
<dbReference type="InterPro" id="IPR052444">
    <property type="entry name" value="Spz/Toll_ligand-like"/>
</dbReference>
<name>A0AA88LGW9_ARTSF</name>
<gene>
    <name evidence="6" type="ORF">QYM36_000780</name>
</gene>
<evidence type="ECO:0000256" key="4">
    <source>
        <dbReference type="SAM" id="SignalP"/>
    </source>
</evidence>
<evidence type="ECO:0000313" key="7">
    <source>
        <dbReference type="Proteomes" id="UP001187531"/>
    </source>
</evidence>
<comment type="caution">
    <text evidence="6">The sequence shown here is derived from an EMBL/GenBank/DDBJ whole genome shotgun (WGS) entry which is preliminary data.</text>
</comment>
<keyword evidence="1 4" id="KW-0732">Signal</keyword>
<feature type="non-terminal residue" evidence="6">
    <location>
        <position position="1"/>
    </location>
</feature>
<dbReference type="GO" id="GO:0045087">
    <property type="term" value="P:innate immune response"/>
    <property type="evidence" value="ECO:0007669"/>
    <property type="project" value="TreeGrafter"/>
</dbReference>
<feature type="domain" description="Spaetzle" evidence="5">
    <location>
        <begin position="101"/>
        <end position="144"/>
    </location>
</feature>
<sequence>MVLTLSVKVVLVVLVISTANGDPKYQDKGHKPGNHDYNAVPSCAKKTNENFCLEDNEYPDYEVKKAIEEHFAKFDQLYADVLDQGTIDSVDGLKTIKEETYLCPSDTIYGRPLRAINSEGKWRIIVNYEDNYSKYTQTIRIEQC</sequence>
<dbReference type="SUPFAM" id="SSF57501">
    <property type="entry name" value="Cystine-knot cytokines"/>
    <property type="match status" value="1"/>
</dbReference>
<evidence type="ECO:0000256" key="3">
    <source>
        <dbReference type="ARBA" id="ARBA00023180"/>
    </source>
</evidence>
<dbReference type="GO" id="GO:0005615">
    <property type="term" value="C:extracellular space"/>
    <property type="evidence" value="ECO:0007669"/>
    <property type="project" value="UniProtKB-ARBA"/>
</dbReference>
<dbReference type="InterPro" id="IPR029034">
    <property type="entry name" value="Cystine-knot_cytokine"/>
</dbReference>
<feature type="chain" id="PRO_5041715823" description="Spaetzle domain-containing protein" evidence="4">
    <location>
        <begin position="22"/>
        <end position="144"/>
    </location>
</feature>
<organism evidence="6 7">
    <name type="scientific">Artemia franciscana</name>
    <name type="common">Brine shrimp</name>
    <name type="synonym">Artemia sanfranciscana</name>
    <dbReference type="NCBI Taxonomy" id="6661"/>
    <lineage>
        <taxon>Eukaryota</taxon>
        <taxon>Metazoa</taxon>
        <taxon>Ecdysozoa</taxon>
        <taxon>Arthropoda</taxon>
        <taxon>Crustacea</taxon>
        <taxon>Branchiopoda</taxon>
        <taxon>Anostraca</taxon>
        <taxon>Artemiidae</taxon>
        <taxon>Artemia</taxon>
    </lineage>
</organism>
<dbReference type="EMBL" id="JAVRJZ010000002">
    <property type="protein sequence ID" value="KAK2726449.1"/>
    <property type="molecule type" value="Genomic_DNA"/>
</dbReference>
<evidence type="ECO:0000313" key="6">
    <source>
        <dbReference type="EMBL" id="KAK2726449.1"/>
    </source>
</evidence>
<protein>
    <recommendedName>
        <fullName evidence="5">Spaetzle domain-containing protein</fullName>
    </recommendedName>
</protein>
<keyword evidence="7" id="KW-1185">Reference proteome</keyword>
<evidence type="ECO:0000256" key="1">
    <source>
        <dbReference type="ARBA" id="ARBA00022729"/>
    </source>
</evidence>
<dbReference type="PANTHER" id="PTHR23199:SF12">
    <property type="entry name" value="NEUROTROPHIN 1-RELATED"/>
    <property type="match status" value="1"/>
</dbReference>
<dbReference type="Gene3D" id="2.10.90.10">
    <property type="entry name" value="Cystine-knot cytokines"/>
    <property type="match status" value="1"/>
</dbReference>
<keyword evidence="2" id="KW-1015">Disulfide bond</keyword>
<feature type="signal peptide" evidence="4">
    <location>
        <begin position="1"/>
        <end position="21"/>
    </location>
</feature>
<reference evidence="6" key="1">
    <citation type="submission" date="2023-07" db="EMBL/GenBank/DDBJ databases">
        <title>Chromosome-level genome assembly of Artemia franciscana.</title>
        <authorList>
            <person name="Jo E."/>
        </authorList>
    </citation>
    <scope>NUCLEOTIDE SEQUENCE</scope>
    <source>
        <tissue evidence="6">Whole body</tissue>
    </source>
</reference>
<dbReference type="GO" id="GO:0021556">
    <property type="term" value="P:central nervous system formation"/>
    <property type="evidence" value="ECO:0007669"/>
    <property type="project" value="TreeGrafter"/>
</dbReference>
<dbReference type="GO" id="GO:0008083">
    <property type="term" value="F:growth factor activity"/>
    <property type="evidence" value="ECO:0007669"/>
    <property type="project" value="TreeGrafter"/>
</dbReference>
<evidence type="ECO:0000256" key="2">
    <source>
        <dbReference type="ARBA" id="ARBA00023157"/>
    </source>
</evidence>
<proteinExistence type="predicted"/>
<dbReference type="GO" id="GO:0005121">
    <property type="term" value="F:Toll binding"/>
    <property type="evidence" value="ECO:0007669"/>
    <property type="project" value="TreeGrafter"/>
</dbReference>
<dbReference type="Pfam" id="PF16077">
    <property type="entry name" value="Spaetzle"/>
    <property type="match status" value="1"/>
</dbReference>
<accession>A0AA88LGW9</accession>
<dbReference type="InterPro" id="IPR032104">
    <property type="entry name" value="Spaetzle"/>
</dbReference>